<dbReference type="OrthoDB" id="435881at2759"/>
<feature type="compositionally biased region" description="Pro residues" evidence="3">
    <location>
        <begin position="89"/>
        <end position="103"/>
    </location>
</feature>
<evidence type="ECO:0000313" key="6">
    <source>
        <dbReference type="Proteomes" id="UP000007305"/>
    </source>
</evidence>
<feature type="domain" description="Photolyase/cryptochrome alpha/beta" evidence="4">
    <location>
        <begin position="227"/>
        <end position="291"/>
    </location>
</feature>
<dbReference type="SUPFAM" id="SSF52425">
    <property type="entry name" value="Cryptochrome/photolyase, N-terminal domain"/>
    <property type="match status" value="1"/>
</dbReference>
<dbReference type="GO" id="GO:0071949">
    <property type="term" value="F:FAD binding"/>
    <property type="evidence" value="ECO:0000318"/>
    <property type="project" value="GO_Central"/>
</dbReference>
<feature type="binding site" evidence="2">
    <location>
        <begin position="436"/>
        <end position="443"/>
    </location>
    <ligand>
        <name>FAD</name>
        <dbReference type="ChEBI" id="CHEBI:57692"/>
    </ligand>
</feature>
<feature type="compositionally biased region" description="Pro residues" evidence="3">
    <location>
        <begin position="115"/>
        <end position="149"/>
    </location>
</feature>
<evidence type="ECO:0000313" key="5">
    <source>
        <dbReference type="EnsemblPlants" id="Zm00001eb016450_P002"/>
    </source>
</evidence>
<feature type="compositionally biased region" description="Low complexity" evidence="3">
    <location>
        <begin position="104"/>
        <end position="114"/>
    </location>
</feature>
<dbReference type="GO" id="GO:0003677">
    <property type="term" value="F:DNA binding"/>
    <property type="evidence" value="ECO:0000318"/>
    <property type="project" value="GO_Central"/>
</dbReference>
<evidence type="ECO:0000256" key="3">
    <source>
        <dbReference type="SAM" id="MobiDB-lite"/>
    </source>
</evidence>
<dbReference type="PANTHER" id="PTHR11455:SF2">
    <property type="entry name" value="BLUE-LIGHT PHOTORECEPTOR PHR2"/>
    <property type="match status" value="1"/>
</dbReference>
<evidence type="ECO:0007829" key="7">
    <source>
        <dbReference type="PeptideAtlas" id="A0A804LK24"/>
    </source>
</evidence>
<dbReference type="InParanoid" id="A0A804LK24"/>
<feature type="compositionally biased region" description="Low complexity" evidence="3">
    <location>
        <begin position="193"/>
        <end position="202"/>
    </location>
</feature>
<feature type="compositionally biased region" description="Low complexity" evidence="3">
    <location>
        <begin position="65"/>
        <end position="88"/>
    </location>
</feature>
<dbReference type="InterPro" id="IPR036134">
    <property type="entry name" value="Crypto/Photolyase_FAD-like_sf"/>
</dbReference>
<keyword evidence="2" id="KW-0285">Flavoprotein</keyword>
<dbReference type="Gene3D" id="1.25.40.80">
    <property type="match status" value="1"/>
</dbReference>
<name>A0A804LK24_MAIZE</name>
<keyword evidence="6" id="KW-1185">Reference proteome</keyword>
<keyword evidence="2" id="KW-0274">FAD</keyword>
<comment type="cofactor">
    <cofactor evidence="2">
        <name>FAD</name>
        <dbReference type="ChEBI" id="CHEBI:57692"/>
    </cofactor>
    <text evidence="2">Binds 1 FAD per subunit.</text>
</comment>
<evidence type="ECO:0000259" key="4">
    <source>
        <dbReference type="Pfam" id="PF00875"/>
    </source>
</evidence>
<proteinExistence type="evidence at protein level"/>
<dbReference type="Gramene" id="Zm00001eb016450_T002">
    <property type="protein sequence ID" value="Zm00001eb016450_P002"/>
    <property type="gene ID" value="Zm00001eb016450"/>
</dbReference>
<dbReference type="GO" id="GO:0003904">
    <property type="term" value="F:deoxyribodipyrimidine photo-lyase activity"/>
    <property type="evidence" value="ECO:0000318"/>
    <property type="project" value="GO_Central"/>
</dbReference>
<accession>A0A804LK24</accession>
<evidence type="ECO:0000256" key="1">
    <source>
        <dbReference type="ARBA" id="ARBA00005862"/>
    </source>
</evidence>
<feature type="region of interest" description="Disordered" evidence="3">
    <location>
        <begin position="1"/>
        <end position="220"/>
    </location>
</feature>
<reference evidence="6" key="1">
    <citation type="submission" date="2015-12" db="EMBL/GenBank/DDBJ databases">
        <title>Update maize B73 reference genome by single molecule sequencing technologies.</title>
        <authorList>
            <consortium name="Maize Genome Sequencing Project"/>
            <person name="Ware D."/>
        </authorList>
    </citation>
    <scope>NUCLEOTIDE SEQUENCE [LARGE SCALE GENOMIC DNA]</scope>
    <source>
        <strain evidence="6">cv. B73</strain>
    </source>
</reference>
<dbReference type="Pfam" id="PF00875">
    <property type="entry name" value="DNA_photolyase"/>
    <property type="match status" value="1"/>
</dbReference>
<gene>
    <name evidence="5" type="primary">LOC100192113</name>
</gene>
<dbReference type="InterPro" id="IPR036155">
    <property type="entry name" value="Crypto/Photolyase_N_sf"/>
</dbReference>
<dbReference type="InterPro" id="IPR006050">
    <property type="entry name" value="DNA_photolyase_N"/>
</dbReference>
<keyword evidence="7" id="KW-1267">Proteomics identification</keyword>
<protein>
    <recommendedName>
        <fullName evidence="4">Photolyase/cryptochrome alpha/beta domain-containing protein</fullName>
    </recommendedName>
</protein>
<dbReference type="SMR" id="A0A804LK24"/>
<feature type="compositionally biased region" description="Pro residues" evidence="3">
    <location>
        <begin position="55"/>
        <end position="64"/>
    </location>
</feature>
<dbReference type="PANTHER" id="PTHR11455">
    <property type="entry name" value="CRYPTOCHROME"/>
    <property type="match status" value="1"/>
</dbReference>
<dbReference type="EnsemblPlants" id="Zm00001eb016450_T002">
    <property type="protein sequence ID" value="Zm00001eb016450_P002"/>
    <property type="gene ID" value="Zm00001eb016450"/>
</dbReference>
<reference evidence="5" key="2">
    <citation type="submission" date="2019-07" db="EMBL/GenBank/DDBJ databases">
        <authorList>
            <person name="Seetharam A."/>
            <person name="Woodhouse M."/>
            <person name="Cannon E."/>
        </authorList>
    </citation>
    <scope>NUCLEOTIDE SEQUENCE [LARGE SCALE GENOMIC DNA]</scope>
    <source>
        <strain evidence="5">cv. B73</strain>
    </source>
</reference>
<dbReference type="GO" id="GO:0000719">
    <property type="term" value="P:photoreactive repair"/>
    <property type="evidence" value="ECO:0000318"/>
    <property type="project" value="GO_Central"/>
</dbReference>
<dbReference type="SUPFAM" id="SSF48173">
    <property type="entry name" value="Cryptochrome/photolyase FAD-binding domain"/>
    <property type="match status" value="1"/>
</dbReference>
<dbReference type="AlphaFoldDB" id="A0A804LK24"/>
<evidence type="ECO:0000256" key="2">
    <source>
        <dbReference type="PIRSR" id="PIRSR602081-1"/>
    </source>
</evidence>
<organism evidence="5 6">
    <name type="scientific">Zea mays</name>
    <name type="common">Maize</name>
    <dbReference type="NCBI Taxonomy" id="4577"/>
    <lineage>
        <taxon>Eukaryota</taxon>
        <taxon>Viridiplantae</taxon>
        <taxon>Streptophyta</taxon>
        <taxon>Embryophyta</taxon>
        <taxon>Tracheophyta</taxon>
        <taxon>Spermatophyta</taxon>
        <taxon>Magnoliopsida</taxon>
        <taxon>Liliopsida</taxon>
        <taxon>Poales</taxon>
        <taxon>Poaceae</taxon>
        <taxon>PACMAD clade</taxon>
        <taxon>Panicoideae</taxon>
        <taxon>Andropogonodae</taxon>
        <taxon>Andropogoneae</taxon>
        <taxon>Tripsacinae</taxon>
        <taxon>Zea</taxon>
    </lineage>
</organism>
<dbReference type="InterPro" id="IPR002081">
    <property type="entry name" value="Cryptochrome/DNA_photolyase_1"/>
</dbReference>
<dbReference type="Proteomes" id="UP000007305">
    <property type="component" value="Chromosome 1"/>
</dbReference>
<feature type="compositionally biased region" description="Low complexity" evidence="3">
    <location>
        <begin position="150"/>
        <end position="179"/>
    </location>
</feature>
<comment type="similarity">
    <text evidence="1">Belongs to the DNA photolyase class-1 family.</text>
</comment>
<feature type="binding site" evidence="2">
    <location>
        <begin position="384"/>
        <end position="388"/>
    </location>
    <ligand>
        <name>FAD</name>
        <dbReference type="ChEBI" id="CHEBI:57692"/>
    </ligand>
</feature>
<sequence>MVGGGPKILHHLPPPSSESTHPHLSSPGISLLIRSSTPPNPYLLSPHPFIRPSHLPWPPPPALTPVPSRATTPASSPSRPSRSASPSARRPPPHSPPSPPPSTSPLKSLHSPSASTPPPRSPPPAAPPASIPPPPPSSPRCPPQRPASPAPSLRARPPQQGAAARSSGSAPTSASTTMSRFTPQRGRRPPSSPFSSSIRGTSASPPRGSTGRARTAPTSCSIRSPTCAVYAHGEVSRDEVRAEERVQKAVEKEGINVKYFWGSTLYHVEDLPFRLEDMPSNYGGFREAVKGLEVRKVLEAPEEVKCVPMKNVLEPGDIPTLAELGLTAPPAMSQDSKPAVGSTLIGGETEALERLKKFAAECSMQPNKVDKSNTQDSIYGANFSCKISPWLATGCLSPRFMYEELKKHATKAIPFGSTPKNNDGTSDAGTNWLMFELLWRDFFRFITKKYSSVQKTSEVATGCTPAPALA</sequence>
<reference evidence="5" key="3">
    <citation type="submission" date="2021-05" db="UniProtKB">
        <authorList>
            <consortium name="EnsemblPlants"/>
        </authorList>
    </citation>
    <scope>IDENTIFICATION</scope>
    <source>
        <strain evidence="5">cv. B73</strain>
    </source>
</reference>